<proteinExistence type="predicted"/>
<dbReference type="Proteomes" id="UP000549394">
    <property type="component" value="Unassembled WGS sequence"/>
</dbReference>
<dbReference type="EMBL" id="CAJFCJ010000002">
    <property type="protein sequence ID" value="CAD5112414.1"/>
    <property type="molecule type" value="Genomic_DNA"/>
</dbReference>
<name>A0A7I8VAS6_9ANNE</name>
<dbReference type="AlphaFoldDB" id="A0A7I8VAS6"/>
<keyword evidence="1" id="KW-0175">Coiled coil</keyword>
<evidence type="ECO:0000256" key="1">
    <source>
        <dbReference type="SAM" id="Coils"/>
    </source>
</evidence>
<keyword evidence="3" id="KW-1185">Reference proteome</keyword>
<accession>A0A7I8VAS6</accession>
<comment type="caution">
    <text evidence="2">The sequence shown here is derived from an EMBL/GenBank/DDBJ whole genome shotgun (WGS) entry which is preliminary data.</text>
</comment>
<protein>
    <submittedName>
        <fullName evidence="2">Uncharacterized protein</fullName>
    </submittedName>
</protein>
<sequence>MAYHNEGYDMKEDIYHQICSICKVTNFDEYLCCLPCDSTRLLCLKCFERLIRTSRMTINDKFRCTLCNNEHNWSELNKTVLSLLLNPICERRNDNYWNEICEQMKQEVIFVLDDLHKRKELELILIDRELERLTERLKVKRDMLRRNLEKFYKNKDMDLNVLLNSLRDFQLISSNNQDNFSLKETQTRLIDHLESILNYSIRFVKTNSIDLGHLTKTMSTFNGLDCQYTYDGLVQDITCSKDAFYTLTKEDLSNNQYLYRISRKAQWNGDNLSIIQWKENSESTYKLSASDCLFLMKISPKMNLMRLLQTENNVKTLQQNKDSYELENIQSIPTTDGVVNALKSSENYLYILRNNCKLIEKWNTKQFKKLYTTSYFKNRIIDMRCNSTSDLILLLENGTILRLHSTSTHFDRNEPANDIISFQKQIVYPLCNGSILLNENCEFIHVVNVNKRLDTVYPFDKVFHNCKQFDYHLTVRGVIFYIITTNNILIVRHFRGNVI</sequence>
<gene>
    <name evidence="2" type="ORF">DGYR_LOCUS1561</name>
</gene>
<feature type="coiled-coil region" evidence="1">
    <location>
        <begin position="116"/>
        <end position="150"/>
    </location>
</feature>
<organism evidence="2 3">
    <name type="scientific">Dimorphilus gyrociliatus</name>
    <dbReference type="NCBI Taxonomy" id="2664684"/>
    <lineage>
        <taxon>Eukaryota</taxon>
        <taxon>Metazoa</taxon>
        <taxon>Spiralia</taxon>
        <taxon>Lophotrochozoa</taxon>
        <taxon>Annelida</taxon>
        <taxon>Polychaeta</taxon>
        <taxon>Polychaeta incertae sedis</taxon>
        <taxon>Dinophilidae</taxon>
        <taxon>Dimorphilus</taxon>
    </lineage>
</organism>
<evidence type="ECO:0000313" key="2">
    <source>
        <dbReference type="EMBL" id="CAD5112414.1"/>
    </source>
</evidence>
<reference evidence="2 3" key="1">
    <citation type="submission" date="2020-08" db="EMBL/GenBank/DDBJ databases">
        <authorList>
            <person name="Hejnol A."/>
        </authorList>
    </citation>
    <scope>NUCLEOTIDE SEQUENCE [LARGE SCALE GENOMIC DNA]</scope>
</reference>
<evidence type="ECO:0000313" key="3">
    <source>
        <dbReference type="Proteomes" id="UP000549394"/>
    </source>
</evidence>